<evidence type="ECO:0000313" key="3">
    <source>
        <dbReference type="EMBL" id="KOX92958.1"/>
    </source>
</evidence>
<gene>
    <name evidence="3" type="ORF">AMS69_10925</name>
</gene>
<dbReference type="EMBL" id="LIUF01000003">
    <property type="protein sequence ID" value="KOX92958.1"/>
    <property type="molecule type" value="Genomic_DNA"/>
</dbReference>
<dbReference type="InterPro" id="IPR043717">
    <property type="entry name" value="DUF5658"/>
</dbReference>
<reference evidence="3 4" key="1">
    <citation type="submission" date="2015-08" db="EMBL/GenBank/DDBJ databases">
        <title>Genomes of Isolates from Cabo Rojo, PR.</title>
        <authorList>
            <person name="Sanchez-Nieves R.L."/>
            <person name="Montalvo-Rodriguez R."/>
        </authorList>
    </citation>
    <scope>NUCLEOTIDE SEQUENCE [LARGE SCALE GENOMIC DNA]</scope>
    <source>
        <strain evidence="3 4">SL3</strain>
    </source>
</reference>
<dbReference type="PATRIC" id="fig|1705562.3.peg.367"/>
<evidence type="ECO:0000259" key="2">
    <source>
        <dbReference type="Pfam" id="PF18902"/>
    </source>
</evidence>
<dbReference type="STRING" id="1705562.AMS69_10925"/>
<keyword evidence="1" id="KW-0472">Membrane</keyword>
<feature type="transmembrane region" description="Helical" evidence="1">
    <location>
        <begin position="103"/>
        <end position="125"/>
    </location>
</feature>
<dbReference type="Pfam" id="PF18902">
    <property type="entry name" value="DUF5658"/>
    <property type="match status" value="1"/>
</dbReference>
<evidence type="ECO:0000256" key="1">
    <source>
        <dbReference type="SAM" id="Phobius"/>
    </source>
</evidence>
<keyword evidence="1" id="KW-0812">Transmembrane</keyword>
<dbReference type="Proteomes" id="UP000037729">
    <property type="component" value="Unassembled WGS sequence"/>
</dbReference>
<sequence>MVAEGDVFTTDRTIPIGTIDGWCSALLDELAAVERELWLVVAVTLVVDVWLTHVGLQHGLHEGNPVMRAAIETFGIAVLGVTKIGVLGLAGVTRRLLSDQRGVVVPLGLALPWVAAVGINAALLISL</sequence>
<organism evidence="3 4">
    <name type="scientific">Haloarcula rubripromontorii</name>
    <dbReference type="NCBI Taxonomy" id="1705562"/>
    <lineage>
        <taxon>Archaea</taxon>
        <taxon>Methanobacteriati</taxon>
        <taxon>Methanobacteriota</taxon>
        <taxon>Stenosarchaea group</taxon>
        <taxon>Halobacteria</taxon>
        <taxon>Halobacteriales</taxon>
        <taxon>Haloarculaceae</taxon>
        <taxon>Haloarcula</taxon>
    </lineage>
</organism>
<protein>
    <recommendedName>
        <fullName evidence="2">DUF5658 domain-containing protein</fullName>
    </recommendedName>
</protein>
<keyword evidence="1" id="KW-1133">Transmembrane helix</keyword>
<dbReference type="OrthoDB" id="306403at2157"/>
<comment type="caution">
    <text evidence="3">The sequence shown here is derived from an EMBL/GenBank/DDBJ whole genome shotgun (WGS) entry which is preliminary data.</text>
</comment>
<feature type="transmembrane region" description="Helical" evidence="1">
    <location>
        <begin position="69"/>
        <end position="91"/>
    </location>
</feature>
<dbReference type="RefSeq" id="WP_053968104.1">
    <property type="nucleotide sequence ID" value="NZ_LIUF01000003.1"/>
</dbReference>
<keyword evidence="4" id="KW-1185">Reference proteome</keyword>
<accession>A0A0M9AJW3</accession>
<name>A0A0M9AJW3_9EURY</name>
<evidence type="ECO:0000313" key="4">
    <source>
        <dbReference type="Proteomes" id="UP000037729"/>
    </source>
</evidence>
<dbReference type="AlphaFoldDB" id="A0A0M9AJW3"/>
<feature type="transmembrane region" description="Helical" evidence="1">
    <location>
        <begin position="37"/>
        <end position="57"/>
    </location>
</feature>
<feature type="domain" description="DUF5658" evidence="2">
    <location>
        <begin position="40"/>
        <end position="121"/>
    </location>
</feature>
<proteinExistence type="predicted"/>